<gene>
    <name evidence="9" type="ORF">BT96DRAFT_1009937</name>
</gene>
<keyword evidence="3" id="KW-0808">Transferase</keyword>
<dbReference type="Pfam" id="PF00069">
    <property type="entry name" value="Pkinase"/>
    <property type="match status" value="2"/>
</dbReference>
<protein>
    <submittedName>
        <fullName evidence="9">Kinase-like protein</fullName>
    </submittedName>
</protein>
<evidence type="ECO:0000256" key="4">
    <source>
        <dbReference type="ARBA" id="ARBA00022741"/>
    </source>
</evidence>
<feature type="domain" description="Protein kinase" evidence="8">
    <location>
        <begin position="46"/>
        <end position="416"/>
    </location>
</feature>
<dbReference type="GO" id="GO:0004674">
    <property type="term" value="F:protein serine/threonine kinase activity"/>
    <property type="evidence" value="ECO:0007669"/>
    <property type="project" value="UniProtKB-KW"/>
</dbReference>
<dbReference type="PROSITE" id="PS00107">
    <property type="entry name" value="PROTEIN_KINASE_ATP"/>
    <property type="match status" value="1"/>
</dbReference>
<dbReference type="OrthoDB" id="5979581at2759"/>
<sequence length="418" mass="47182">MSNPSDDNDEGPIFSFIEEPLGIPADEGFGFFQGTPEDILGPDDRFQLQAKLGFGINSSVWLAKDRQLGSHVALKILSGHATLLNAESHLRELEIHRRLQSLLPDETRHCNRLITHFSHQGIEQDGEHLCLVLELEQTSLQDVWKAHSEAHHALPTVKRIMRHMLRGLVALHRCGFAHTDLKPDNAMLSITPSLSSNVIDDWVLAHPPRVYPPSQSLYKIVTNAFVSERLPIPSIADLTLCDYKLADFSHAQQIDEQTTDHITPLTLRAPEVILGGPWDEEVDIWTFGCLVFTLLTRLPLFASEIRQNSLKHLRPGVDLTSECVQIFWQITAFTSQRYHPLVLNVYPNSSQYFEPNGKLKSFKIFSLRPLETCLRDAGCRATEKDIDSATALMRRCLALNPSDRPSALLLLEDPWLNE</sequence>
<dbReference type="PANTHER" id="PTHR24058:SF22">
    <property type="entry name" value="DUAL SPECIFICITY TYROSINE-PHOSPHORYLATION-REGULATED KINASE 4"/>
    <property type="match status" value="1"/>
</dbReference>
<dbReference type="Proteomes" id="UP000799118">
    <property type="component" value="Unassembled WGS sequence"/>
</dbReference>
<evidence type="ECO:0000256" key="3">
    <source>
        <dbReference type="ARBA" id="ARBA00022679"/>
    </source>
</evidence>
<dbReference type="SMART" id="SM00220">
    <property type="entry name" value="S_TKc"/>
    <property type="match status" value="1"/>
</dbReference>
<dbReference type="GO" id="GO:0005856">
    <property type="term" value="C:cytoskeleton"/>
    <property type="evidence" value="ECO:0007669"/>
    <property type="project" value="TreeGrafter"/>
</dbReference>
<reference evidence="9" key="1">
    <citation type="journal article" date="2019" name="Environ. Microbiol.">
        <title>Fungal ecological strategies reflected in gene transcription - a case study of two litter decomposers.</title>
        <authorList>
            <person name="Barbi F."/>
            <person name="Kohler A."/>
            <person name="Barry K."/>
            <person name="Baskaran P."/>
            <person name="Daum C."/>
            <person name="Fauchery L."/>
            <person name="Ihrmark K."/>
            <person name="Kuo A."/>
            <person name="LaButti K."/>
            <person name="Lipzen A."/>
            <person name="Morin E."/>
            <person name="Grigoriev I.V."/>
            <person name="Henrissat B."/>
            <person name="Lindahl B."/>
            <person name="Martin F."/>
        </authorList>
    </citation>
    <scope>NUCLEOTIDE SEQUENCE</scope>
    <source>
        <strain evidence="9">JB14</strain>
    </source>
</reference>
<keyword evidence="4 7" id="KW-0547">Nucleotide-binding</keyword>
<keyword evidence="10" id="KW-1185">Reference proteome</keyword>
<evidence type="ECO:0000313" key="9">
    <source>
        <dbReference type="EMBL" id="KAE9382869.1"/>
    </source>
</evidence>
<evidence type="ECO:0000259" key="8">
    <source>
        <dbReference type="PROSITE" id="PS50011"/>
    </source>
</evidence>
<keyword evidence="2" id="KW-0723">Serine/threonine-protein kinase</keyword>
<keyword evidence="6 7" id="KW-0067">ATP-binding</keyword>
<organism evidence="9 10">
    <name type="scientific">Gymnopus androsaceus JB14</name>
    <dbReference type="NCBI Taxonomy" id="1447944"/>
    <lineage>
        <taxon>Eukaryota</taxon>
        <taxon>Fungi</taxon>
        <taxon>Dikarya</taxon>
        <taxon>Basidiomycota</taxon>
        <taxon>Agaricomycotina</taxon>
        <taxon>Agaricomycetes</taxon>
        <taxon>Agaricomycetidae</taxon>
        <taxon>Agaricales</taxon>
        <taxon>Marasmiineae</taxon>
        <taxon>Omphalotaceae</taxon>
        <taxon>Gymnopus</taxon>
    </lineage>
</organism>
<name>A0A6A4GBJ4_9AGAR</name>
<evidence type="ECO:0000313" key="10">
    <source>
        <dbReference type="Proteomes" id="UP000799118"/>
    </source>
</evidence>
<proteinExistence type="inferred from homology"/>
<keyword evidence="5 9" id="KW-0418">Kinase</keyword>
<dbReference type="Gene3D" id="1.10.510.10">
    <property type="entry name" value="Transferase(Phosphotransferase) domain 1"/>
    <property type="match status" value="1"/>
</dbReference>
<dbReference type="PROSITE" id="PS50011">
    <property type="entry name" value="PROTEIN_KINASE_DOM"/>
    <property type="match status" value="1"/>
</dbReference>
<dbReference type="EMBL" id="ML770902">
    <property type="protein sequence ID" value="KAE9382869.1"/>
    <property type="molecule type" value="Genomic_DNA"/>
</dbReference>
<evidence type="ECO:0000256" key="1">
    <source>
        <dbReference type="ARBA" id="ARBA00008867"/>
    </source>
</evidence>
<evidence type="ECO:0000256" key="2">
    <source>
        <dbReference type="ARBA" id="ARBA00022527"/>
    </source>
</evidence>
<dbReference type="InterPro" id="IPR017441">
    <property type="entry name" value="Protein_kinase_ATP_BS"/>
</dbReference>
<dbReference type="InterPro" id="IPR000719">
    <property type="entry name" value="Prot_kinase_dom"/>
</dbReference>
<dbReference type="AlphaFoldDB" id="A0A6A4GBJ4"/>
<comment type="similarity">
    <text evidence="1">Belongs to the protein kinase superfamily. CMGC Ser/Thr protein kinase family. MNB/DYRK subfamily.</text>
</comment>
<dbReference type="InterPro" id="IPR050494">
    <property type="entry name" value="Ser_Thr_dual-spec_kinase"/>
</dbReference>
<evidence type="ECO:0000256" key="7">
    <source>
        <dbReference type="PROSITE-ProRule" id="PRU10141"/>
    </source>
</evidence>
<evidence type="ECO:0000256" key="6">
    <source>
        <dbReference type="ARBA" id="ARBA00022840"/>
    </source>
</evidence>
<dbReference type="PANTHER" id="PTHR24058">
    <property type="entry name" value="DUAL SPECIFICITY PROTEIN KINASE"/>
    <property type="match status" value="1"/>
</dbReference>
<evidence type="ECO:0000256" key="5">
    <source>
        <dbReference type="ARBA" id="ARBA00022777"/>
    </source>
</evidence>
<dbReference type="InterPro" id="IPR011009">
    <property type="entry name" value="Kinase-like_dom_sf"/>
</dbReference>
<dbReference type="GO" id="GO:0005524">
    <property type="term" value="F:ATP binding"/>
    <property type="evidence" value="ECO:0007669"/>
    <property type="project" value="UniProtKB-UniRule"/>
</dbReference>
<dbReference type="Gene3D" id="3.30.200.20">
    <property type="entry name" value="Phosphorylase Kinase, domain 1"/>
    <property type="match status" value="1"/>
</dbReference>
<dbReference type="GO" id="GO:0005737">
    <property type="term" value="C:cytoplasm"/>
    <property type="evidence" value="ECO:0007669"/>
    <property type="project" value="TreeGrafter"/>
</dbReference>
<feature type="binding site" evidence="7">
    <location>
        <position position="75"/>
    </location>
    <ligand>
        <name>ATP</name>
        <dbReference type="ChEBI" id="CHEBI:30616"/>
    </ligand>
</feature>
<accession>A0A6A4GBJ4</accession>
<dbReference type="SUPFAM" id="SSF56112">
    <property type="entry name" value="Protein kinase-like (PK-like)"/>
    <property type="match status" value="1"/>
</dbReference>